<keyword evidence="3" id="KW-1185">Reference proteome</keyword>
<evidence type="ECO:0000313" key="2">
    <source>
        <dbReference type="EMBL" id="GAA4631422.1"/>
    </source>
</evidence>
<dbReference type="EMBL" id="BAABHK010000009">
    <property type="protein sequence ID" value="GAA4631422.1"/>
    <property type="molecule type" value="Genomic_DNA"/>
</dbReference>
<proteinExistence type="predicted"/>
<protein>
    <submittedName>
        <fullName evidence="2">Uncharacterized protein</fullName>
    </submittedName>
</protein>
<evidence type="ECO:0000313" key="3">
    <source>
        <dbReference type="Proteomes" id="UP001501442"/>
    </source>
</evidence>
<organism evidence="2 3">
    <name type="scientific">Actinoallomurus vinaceus</name>
    <dbReference type="NCBI Taxonomy" id="1080074"/>
    <lineage>
        <taxon>Bacteria</taxon>
        <taxon>Bacillati</taxon>
        <taxon>Actinomycetota</taxon>
        <taxon>Actinomycetes</taxon>
        <taxon>Streptosporangiales</taxon>
        <taxon>Thermomonosporaceae</taxon>
        <taxon>Actinoallomurus</taxon>
    </lineage>
</organism>
<evidence type="ECO:0000256" key="1">
    <source>
        <dbReference type="SAM" id="MobiDB-lite"/>
    </source>
</evidence>
<dbReference type="Proteomes" id="UP001501442">
    <property type="component" value="Unassembled WGS sequence"/>
</dbReference>
<dbReference type="Gene3D" id="1.20.120.640">
    <property type="entry name" value="Anticodon-binding domain of a subclass of class I aminoacyl-tRNA synthetases"/>
    <property type="match status" value="1"/>
</dbReference>
<name>A0ABP8UGF0_9ACTN</name>
<feature type="region of interest" description="Disordered" evidence="1">
    <location>
        <begin position="1"/>
        <end position="36"/>
    </location>
</feature>
<sequence>MAERFPGRVSVSGPPARRRTPPESRTSPLATLEGRSGRREMGTVVRMLRLYDSGTGRVAEVVPARPGLLRVACADDLRAQVVGDLIRRLAGHHRVRAVGIWNAVPGAPDLGVRPAQLPSGPADVHVGETVGRWDPAPWDGLDPLAVRLALLETHYRADVAHSRADLTRADASLTTWRRGVAGWAESPGRPLDRSYVAEAVARLDDDLDTPAALSTLSRLATDESVPPGAKFETAVALDMILGLDLVRLVGRL</sequence>
<comment type="caution">
    <text evidence="2">The sequence shown here is derived from an EMBL/GenBank/DDBJ whole genome shotgun (WGS) entry which is preliminary data.</text>
</comment>
<reference evidence="3" key="1">
    <citation type="journal article" date="2019" name="Int. J. Syst. Evol. Microbiol.">
        <title>The Global Catalogue of Microorganisms (GCM) 10K type strain sequencing project: providing services to taxonomists for standard genome sequencing and annotation.</title>
        <authorList>
            <consortium name="The Broad Institute Genomics Platform"/>
            <consortium name="The Broad Institute Genome Sequencing Center for Infectious Disease"/>
            <person name="Wu L."/>
            <person name="Ma J."/>
        </authorList>
    </citation>
    <scope>NUCLEOTIDE SEQUENCE [LARGE SCALE GENOMIC DNA]</scope>
    <source>
        <strain evidence="3">JCM 17939</strain>
    </source>
</reference>
<gene>
    <name evidence="2" type="ORF">GCM10023196_060810</name>
</gene>
<accession>A0ABP8UGF0</accession>